<keyword evidence="2" id="KW-1185">Reference proteome</keyword>
<sequence length="205" mass="21887">MNCAAYALQPLSPSNHSLSKQTKSKPQANSNMRSFIILLSIACTVAYTVTSQAAGLATYSHPINGLAGCNKETTDLQVRGLATIDTNGPATGYARFSARQGSAAVASSVTLTCNLQTPLEASTQFQLSNVAYPDWNAATSDCNDQPASGSAFLTIDIAALQTGFTADITRNYQNFFSSERYALSFSATTKTIDTKFTGCFLTFYY</sequence>
<dbReference type="AlphaFoldDB" id="A0A2P6NA17"/>
<comment type="caution">
    <text evidence="1">The sequence shown here is derived from an EMBL/GenBank/DDBJ whole genome shotgun (WGS) entry which is preliminary data.</text>
</comment>
<reference evidence="1 2" key="1">
    <citation type="journal article" date="2018" name="Genome Biol. Evol.">
        <title>Multiple Roots of Fruiting Body Formation in Amoebozoa.</title>
        <authorList>
            <person name="Hillmann F."/>
            <person name="Forbes G."/>
            <person name="Novohradska S."/>
            <person name="Ferling I."/>
            <person name="Riege K."/>
            <person name="Groth M."/>
            <person name="Westermann M."/>
            <person name="Marz M."/>
            <person name="Spaller T."/>
            <person name="Winckler T."/>
            <person name="Schaap P."/>
            <person name="Glockner G."/>
        </authorList>
    </citation>
    <scope>NUCLEOTIDE SEQUENCE [LARGE SCALE GENOMIC DNA]</scope>
    <source>
        <strain evidence="1 2">Jena</strain>
    </source>
</reference>
<accession>A0A2P6NA17</accession>
<dbReference type="Proteomes" id="UP000241769">
    <property type="component" value="Unassembled WGS sequence"/>
</dbReference>
<protein>
    <submittedName>
        <fullName evidence="1">Uncharacterized protein</fullName>
    </submittedName>
</protein>
<evidence type="ECO:0000313" key="1">
    <source>
        <dbReference type="EMBL" id="PRP80795.1"/>
    </source>
</evidence>
<gene>
    <name evidence="1" type="ORF">PROFUN_11535</name>
</gene>
<proteinExistence type="predicted"/>
<dbReference type="InParanoid" id="A0A2P6NA17"/>
<evidence type="ECO:0000313" key="2">
    <source>
        <dbReference type="Proteomes" id="UP000241769"/>
    </source>
</evidence>
<organism evidence="1 2">
    <name type="scientific">Planoprotostelium fungivorum</name>
    <dbReference type="NCBI Taxonomy" id="1890364"/>
    <lineage>
        <taxon>Eukaryota</taxon>
        <taxon>Amoebozoa</taxon>
        <taxon>Evosea</taxon>
        <taxon>Variosea</taxon>
        <taxon>Cavosteliida</taxon>
        <taxon>Cavosteliaceae</taxon>
        <taxon>Planoprotostelium</taxon>
    </lineage>
</organism>
<dbReference type="EMBL" id="MDYQ01000138">
    <property type="protein sequence ID" value="PRP80795.1"/>
    <property type="molecule type" value="Genomic_DNA"/>
</dbReference>
<name>A0A2P6NA17_9EUKA</name>